<dbReference type="AlphaFoldDB" id="A0A6M3LTB1"/>
<protein>
    <submittedName>
        <fullName evidence="1">Uncharacterized protein</fullName>
    </submittedName>
</protein>
<gene>
    <name evidence="1" type="ORF">MM415B05747_0009</name>
</gene>
<sequence>MKILKCDLCSEEVELKEGEGCGPAGWAWIKGKDLGPSCFFKFNELAKDMEAAREAAIDKFLGIDVVIIKDNKFYSDESSTN</sequence>
<dbReference type="EMBL" id="MT143548">
    <property type="protein sequence ID" value="QJA98053.1"/>
    <property type="molecule type" value="Genomic_DNA"/>
</dbReference>
<proteinExistence type="predicted"/>
<evidence type="ECO:0000313" key="1">
    <source>
        <dbReference type="EMBL" id="QJA98053.1"/>
    </source>
</evidence>
<accession>A0A6M3LTB1</accession>
<organism evidence="1">
    <name type="scientific">viral metagenome</name>
    <dbReference type="NCBI Taxonomy" id="1070528"/>
    <lineage>
        <taxon>unclassified sequences</taxon>
        <taxon>metagenomes</taxon>
        <taxon>organismal metagenomes</taxon>
    </lineage>
</organism>
<reference evidence="1" key="1">
    <citation type="submission" date="2020-03" db="EMBL/GenBank/DDBJ databases">
        <title>The deep terrestrial virosphere.</title>
        <authorList>
            <person name="Holmfeldt K."/>
            <person name="Nilsson E."/>
            <person name="Simone D."/>
            <person name="Lopez-Fernandez M."/>
            <person name="Wu X."/>
            <person name="de Brujin I."/>
            <person name="Lundin D."/>
            <person name="Andersson A."/>
            <person name="Bertilsson S."/>
            <person name="Dopson M."/>
        </authorList>
    </citation>
    <scope>NUCLEOTIDE SEQUENCE</scope>
    <source>
        <strain evidence="1">MM415B05747</strain>
    </source>
</reference>
<name>A0A6M3LTB1_9ZZZZ</name>